<evidence type="ECO:0000259" key="8">
    <source>
        <dbReference type="PROSITE" id="PS51217"/>
    </source>
</evidence>
<evidence type="ECO:0000256" key="4">
    <source>
        <dbReference type="ARBA" id="ARBA00022840"/>
    </source>
</evidence>
<dbReference type="SUPFAM" id="SSF52540">
    <property type="entry name" value="P-loop containing nucleoside triphosphate hydrolases"/>
    <property type="match status" value="1"/>
</dbReference>
<reference evidence="10" key="1">
    <citation type="journal article" date="2023" name="Arch. Microbiol.">
        <title>Desulfoferula mesophilus gen. nov. sp. nov., a mesophilic sulfate-reducing bacterium isolated from a brackish lake sediment.</title>
        <authorList>
            <person name="Watanabe T."/>
            <person name="Yabe T."/>
            <person name="Tsuji J.M."/>
            <person name="Fukui M."/>
        </authorList>
    </citation>
    <scope>NUCLEOTIDE SEQUENCE [LARGE SCALE GENOMIC DNA]</scope>
    <source>
        <strain evidence="10">12FAK</strain>
    </source>
</reference>
<keyword evidence="2 5" id="KW-0378">Hydrolase</keyword>
<dbReference type="Gene3D" id="3.20.20.140">
    <property type="entry name" value="Metal-dependent hydrolases"/>
    <property type="match status" value="1"/>
</dbReference>
<dbReference type="InterPro" id="IPR027417">
    <property type="entry name" value="P-loop_NTPase"/>
</dbReference>
<dbReference type="GO" id="GO:0005524">
    <property type="term" value="F:ATP binding"/>
    <property type="evidence" value="ECO:0007669"/>
    <property type="project" value="UniProtKB-UniRule"/>
</dbReference>
<dbReference type="PANTHER" id="PTHR40084:SF1">
    <property type="entry name" value="PHOSPHOTRANSFERASE"/>
    <property type="match status" value="1"/>
</dbReference>
<evidence type="ECO:0000256" key="6">
    <source>
        <dbReference type="SAM" id="MobiDB-lite"/>
    </source>
</evidence>
<name>A0AAU9EJ52_9BACT</name>
<organism evidence="9 10">
    <name type="scientific">Desulfoferula mesophila</name>
    <dbReference type="NCBI Taxonomy" id="3058419"/>
    <lineage>
        <taxon>Bacteria</taxon>
        <taxon>Pseudomonadati</taxon>
        <taxon>Thermodesulfobacteriota</taxon>
        <taxon>Desulfarculia</taxon>
        <taxon>Desulfarculales</taxon>
        <taxon>Desulfarculaceae</taxon>
        <taxon>Desulfoferula</taxon>
    </lineage>
</organism>
<feature type="binding site" evidence="5">
    <location>
        <begin position="481"/>
        <end position="488"/>
    </location>
    <ligand>
        <name>ATP</name>
        <dbReference type="ChEBI" id="CHEBI:30616"/>
    </ligand>
</feature>
<feature type="domain" description="UvrD-like helicase C-terminal" evidence="8">
    <location>
        <begin position="718"/>
        <end position="943"/>
    </location>
</feature>
<keyword evidence="3 5" id="KW-0347">Helicase</keyword>
<dbReference type="GO" id="GO:0016787">
    <property type="term" value="F:hydrolase activity"/>
    <property type="evidence" value="ECO:0007669"/>
    <property type="project" value="UniProtKB-UniRule"/>
</dbReference>
<keyword evidence="4 5" id="KW-0067">ATP-binding</keyword>
<keyword evidence="1 5" id="KW-0547">Nucleotide-binding</keyword>
<dbReference type="InterPro" id="IPR016195">
    <property type="entry name" value="Pol/histidinol_Pase-like"/>
</dbReference>
<accession>A0AAU9EJ52</accession>
<dbReference type="RefSeq" id="WP_338599415.1">
    <property type="nucleotide sequence ID" value="NZ_AP028679.1"/>
</dbReference>
<evidence type="ECO:0000256" key="3">
    <source>
        <dbReference type="ARBA" id="ARBA00022806"/>
    </source>
</evidence>
<dbReference type="EMBL" id="AP028679">
    <property type="protein sequence ID" value="BEQ15254.1"/>
    <property type="molecule type" value="Genomic_DNA"/>
</dbReference>
<evidence type="ECO:0000259" key="7">
    <source>
        <dbReference type="PROSITE" id="PS51198"/>
    </source>
</evidence>
<dbReference type="Pfam" id="PF13361">
    <property type="entry name" value="UvrD_C"/>
    <property type="match status" value="2"/>
</dbReference>
<dbReference type="CDD" id="cd19067">
    <property type="entry name" value="PfuEndoQ-like"/>
    <property type="match status" value="1"/>
</dbReference>
<dbReference type="InterPro" id="IPR014016">
    <property type="entry name" value="UvrD-like_ATP-bd"/>
</dbReference>
<evidence type="ECO:0000256" key="5">
    <source>
        <dbReference type="PROSITE-ProRule" id="PRU00560"/>
    </source>
</evidence>
<feature type="domain" description="UvrD-like helicase ATP-binding" evidence="7">
    <location>
        <begin position="460"/>
        <end position="717"/>
    </location>
</feature>
<dbReference type="CDD" id="cd17932">
    <property type="entry name" value="DEXQc_UvrD"/>
    <property type="match status" value="1"/>
</dbReference>
<dbReference type="Proteomes" id="UP001366166">
    <property type="component" value="Chromosome"/>
</dbReference>
<dbReference type="AlphaFoldDB" id="A0AAU9EJ52"/>
<dbReference type="SUPFAM" id="SSF89550">
    <property type="entry name" value="PHP domain-like"/>
    <property type="match status" value="1"/>
</dbReference>
<dbReference type="Gene3D" id="3.40.50.300">
    <property type="entry name" value="P-loop containing nucleotide triphosphate hydrolases"/>
    <property type="match status" value="3"/>
</dbReference>
<dbReference type="GO" id="GO:0004386">
    <property type="term" value="F:helicase activity"/>
    <property type="evidence" value="ECO:0007669"/>
    <property type="project" value="UniProtKB-UniRule"/>
</dbReference>
<evidence type="ECO:0000256" key="1">
    <source>
        <dbReference type="ARBA" id="ARBA00022741"/>
    </source>
</evidence>
<keyword evidence="10" id="KW-1185">Reference proteome</keyword>
<feature type="region of interest" description="Disordered" evidence="6">
    <location>
        <begin position="420"/>
        <end position="467"/>
    </location>
</feature>
<proteinExistence type="predicted"/>
<dbReference type="InterPro" id="IPR013986">
    <property type="entry name" value="DExx_box_DNA_helicase_dom_sf"/>
</dbReference>
<dbReference type="PROSITE" id="PS51198">
    <property type="entry name" value="UVRD_HELICASE_ATP_BIND"/>
    <property type="match status" value="1"/>
</dbReference>
<protein>
    <submittedName>
        <fullName evidence="9">DNA helicase</fullName>
    </submittedName>
</protein>
<dbReference type="CDD" id="cd18807">
    <property type="entry name" value="SF1_C_UvrD"/>
    <property type="match status" value="1"/>
</dbReference>
<dbReference type="Gene3D" id="1.10.10.160">
    <property type="match status" value="1"/>
</dbReference>
<gene>
    <name evidence="9" type="ORF">FAK_23200</name>
</gene>
<sequence>MLIADLHIHSSYSRATAKTLNPENLWLAAQRKGIGLLGTGDFTHPVWLQELEQKLVETGDGAYELNPESARALAAEVPGPCRAPVRFLLSGEISTIYKRHGVTRKVHSLILAPDFAAARRINARLDRLGNITSDGRPILGLDTRDLLELCLDEAPEVIFIPAHIWTPWFSLFGSKSGFDALEECFDDLSGHIHALETGLSSDPAMNWRLSALDRYKLVSNSDAHSPAKLAREANLLTCEPTYPALAHALSSPGGEGLAGTLEFFPHEGKYHLDGHRKCGVRLEPSETRELGGLCPVCGKPLTVGVLSRVEDLADRPEGYLPPNAPNFESIVPLNEVVGEVMQRGPATKGVTQAVEQLLAEVGPELFILRQAPLEELERVGGPVLSEAVRRMRAGEVVLEGGFDGEFGVVKLFTPQEREQLKGQGSLWREAPSTRRQLKKKALTKPEPAPPLLSLAESTGDRLNPEQQQAVAHRGAPLIVRAGPGAGKTRVLVARAAGLVEEGAAPGRVLMITFTRKAAEEMAGRLAGEHPAAALVKVSTFHALGREILAQALGRELVILGETERAALIKELAARFELRPSWAELTLTRLKQQVHPEPEAEIAPLWQAYESALAERGALDLDDLVRRAALALEESADLAHTWGARFDHVLVDEYQDSNQAQVSLLKFLLAGGASLAAIGDPDQAIYGFRGASREGFLRFAQDFPGAMGIGLTRNYRNGEAILQAAQGLLASDPDPGRLSLSAQAGPGVKPVWAELTSPKAEAAWVAAKIVELTGGLDSRQVERGDAGELAPRDIAVLYRLHAQAAPLAQALAQAGIPFQVAGQEPLAETDPLDFKAQRVSLMSMHAAKGLEFAAVFVVGVEEGLLPYQPPNGEPADLGEERRLLYVAMTRAGQSLFLSRAKARSLFGVGGPRAASPLLGDIPTGALRTERVVSRRRARQIDLFA</sequence>
<evidence type="ECO:0000313" key="10">
    <source>
        <dbReference type="Proteomes" id="UP001366166"/>
    </source>
</evidence>
<dbReference type="PANTHER" id="PTHR40084">
    <property type="entry name" value="PHOSPHOHYDROLASE, PHP FAMILY"/>
    <property type="match status" value="1"/>
</dbReference>
<dbReference type="KEGG" id="dmp:FAK_23200"/>
<evidence type="ECO:0000256" key="2">
    <source>
        <dbReference type="ARBA" id="ARBA00022801"/>
    </source>
</evidence>
<dbReference type="InterPro" id="IPR014017">
    <property type="entry name" value="DNA_helicase_UvrD-like_C"/>
</dbReference>
<dbReference type="GO" id="GO:0140097">
    <property type="term" value="F:catalytic activity, acting on DNA"/>
    <property type="evidence" value="ECO:0007669"/>
    <property type="project" value="UniProtKB-ARBA"/>
</dbReference>
<evidence type="ECO:0000313" key="9">
    <source>
        <dbReference type="EMBL" id="BEQ15254.1"/>
    </source>
</evidence>
<dbReference type="Pfam" id="PF00580">
    <property type="entry name" value="UvrD-helicase"/>
    <property type="match status" value="1"/>
</dbReference>
<dbReference type="PROSITE" id="PS51217">
    <property type="entry name" value="UVRD_HELICASE_CTER"/>
    <property type="match status" value="1"/>
</dbReference>